<keyword evidence="3 4" id="KW-0687">Ribonucleoprotein</keyword>
<dbReference type="Pfam" id="PF00276">
    <property type="entry name" value="Ribosomal_L23"/>
    <property type="match status" value="1"/>
</dbReference>
<reference evidence="7" key="1">
    <citation type="submission" date="2017-09" db="EMBL/GenBank/DDBJ databases">
        <title>Depth-based differentiation of microbial function through sediment-hosted aquifers and enrichment of novel symbionts in the deep terrestrial subsurface.</title>
        <authorList>
            <person name="Probst A.J."/>
            <person name="Ladd B."/>
            <person name="Jarett J.K."/>
            <person name="Geller-Mcgrath D.E."/>
            <person name="Sieber C.M.K."/>
            <person name="Emerson J.B."/>
            <person name="Anantharaman K."/>
            <person name="Thomas B.C."/>
            <person name="Malmstrom R."/>
            <person name="Stieglmeier M."/>
            <person name="Klingl A."/>
            <person name="Woyke T."/>
            <person name="Ryan C.M."/>
            <person name="Banfield J.F."/>
        </authorList>
    </citation>
    <scope>NUCLEOTIDE SEQUENCE [LARGE SCALE GENOMIC DNA]</scope>
</reference>
<evidence type="ECO:0000313" key="6">
    <source>
        <dbReference type="EMBL" id="PIR83039.1"/>
    </source>
</evidence>
<evidence type="ECO:0000256" key="4">
    <source>
        <dbReference type="HAMAP-Rule" id="MF_01369"/>
    </source>
</evidence>
<evidence type="ECO:0000313" key="7">
    <source>
        <dbReference type="Proteomes" id="UP000230179"/>
    </source>
</evidence>
<comment type="function">
    <text evidence="4">One of the early assembly proteins it binds 23S rRNA. One of the proteins that surrounds the polypeptide exit tunnel on the outside of the ribosome. Forms the main docking site for trigger factor binding to the ribosome.</text>
</comment>
<evidence type="ECO:0000256" key="1">
    <source>
        <dbReference type="ARBA" id="ARBA00006700"/>
    </source>
</evidence>
<dbReference type="GO" id="GO:0019843">
    <property type="term" value="F:rRNA binding"/>
    <property type="evidence" value="ECO:0007669"/>
    <property type="project" value="UniProtKB-UniRule"/>
</dbReference>
<dbReference type="GO" id="GO:0003735">
    <property type="term" value="F:structural constituent of ribosome"/>
    <property type="evidence" value="ECO:0007669"/>
    <property type="project" value="InterPro"/>
</dbReference>
<dbReference type="GO" id="GO:0005840">
    <property type="term" value="C:ribosome"/>
    <property type="evidence" value="ECO:0007669"/>
    <property type="project" value="UniProtKB-KW"/>
</dbReference>
<comment type="caution">
    <text evidence="6">The sequence shown here is derived from an EMBL/GenBank/DDBJ whole genome shotgun (WGS) entry which is preliminary data.</text>
</comment>
<accession>A0A2H0U9E6</accession>
<dbReference type="InterPro" id="IPR012677">
    <property type="entry name" value="Nucleotide-bd_a/b_plait_sf"/>
</dbReference>
<feature type="region of interest" description="Disordered" evidence="5">
    <location>
        <begin position="1"/>
        <end position="26"/>
    </location>
</feature>
<dbReference type="Proteomes" id="UP000230179">
    <property type="component" value="Unassembled WGS sequence"/>
</dbReference>
<dbReference type="InterPro" id="IPR013025">
    <property type="entry name" value="Ribosomal_uL23-like"/>
</dbReference>
<evidence type="ECO:0000256" key="3">
    <source>
        <dbReference type="ARBA" id="ARBA00023274"/>
    </source>
</evidence>
<comment type="subunit">
    <text evidence="4">Part of the 50S ribosomal subunit. Contacts protein L29, and trigger factor when it is bound to the ribosome.</text>
</comment>
<name>A0A2H0U9E6_9BACT</name>
<feature type="compositionally biased region" description="Basic residues" evidence="5">
    <location>
        <begin position="9"/>
        <end position="26"/>
    </location>
</feature>
<sequence length="118" mass="13124">MAIFDTKKEKKTAKARHARASKRGTKAAHDIVRAPWFSEKALIATEKGVYTFAVPPRATKADIAGAIKQVYNVEPRLVRVVNLPAKRKPMRTKHGMGTRAARTKAYVYLNEGDTITFA</sequence>
<dbReference type="HAMAP" id="MF_01369_B">
    <property type="entry name" value="Ribosomal_uL23_B"/>
    <property type="match status" value="1"/>
</dbReference>
<comment type="similarity">
    <text evidence="1 4">Belongs to the universal ribosomal protein uL23 family.</text>
</comment>
<dbReference type="GO" id="GO:1990904">
    <property type="term" value="C:ribonucleoprotein complex"/>
    <property type="evidence" value="ECO:0007669"/>
    <property type="project" value="UniProtKB-KW"/>
</dbReference>
<dbReference type="InterPro" id="IPR012678">
    <property type="entry name" value="Ribosomal_uL23/eL15/eS24_sf"/>
</dbReference>
<evidence type="ECO:0000256" key="2">
    <source>
        <dbReference type="ARBA" id="ARBA00022980"/>
    </source>
</evidence>
<keyword evidence="4" id="KW-0699">rRNA-binding</keyword>
<keyword evidence="2 4" id="KW-0689">Ribosomal protein</keyword>
<dbReference type="EMBL" id="PFBL01000021">
    <property type="protein sequence ID" value="PIR83039.1"/>
    <property type="molecule type" value="Genomic_DNA"/>
</dbReference>
<dbReference type="Gene3D" id="3.30.70.330">
    <property type="match status" value="1"/>
</dbReference>
<protein>
    <recommendedName>
        <fullName evidence="4">Large ribosomal subunit protein uL23</fullName>
    </recommendedName>
</protein>
<dbReference type="SUPFAM" id="SSF54189">
    <property type="entry name" value="Ribosomal proteins S24e, L23 and L15e"/>
    <property type="match status" value="1"/>
</dbReference>
<gene>
    <name evidence="4 6" type="primary">rplW</name>
    <name evidence="6" type="ORF">COU19_02645</name>
</gene>
<organism evidence="6 7">
    <name type="scientific">Candidatus Kaiserbacteria bacterium CG10_big_fil_rev_8_21_14_0_10_56_12</name>
    <dbReference type="NCBI Taxonomy" id="1974611"/>
    <lineage>
        <taxon>Bacteria</taxon>
        <taxon>Candidatus Kaiseribacteriota</taxon>
    </lineage>
</organism>
<keyword evidence="4" id="KW-0694">RNA-binding</keyword>
<dbReference type="AlphaFoldDB" id="A0A2H0U9E6"/>
<proteinExistence type="inferred from homology"/>
<evidence type="ECO:0000256" key="5">
    <source>
        <dbReference type="SAM" id="MobiDB-lite"/>
    </source>
</evidence>
<dbReference type="GO" id="GO:0006412">
    <property type="term" value="P:translation"/>
    <property type="evidence" value="ECO:0007669"/>
    <property type="project" value="UniProtKB-UniRule"/>
</dbReference>